<proteinExistence type="predicted"/>
<evidence type="ECO:0000313" key="4">
    <source>
        <dbReference type="Proteomes" id="UP001153076"/>
    </source>
</evidence>
<dbReference type="InterPro" id="IPR052254">
    <property type="entry name" value="CUL4-DDB1_E3_ligase_receptor"/>
</dbReference>
<accession>A0A9Q1KWS3</accession>
<comment type="caution">
    <text evidence="3">The sequence shown here is derived from an EMBL/GenBank/DDBJ whole genome shotgun (WGS) entry which is preliminary data.</text>
</comment>
<evidence type="ECO:0000313" key="3">
    <source>
        <dbReference type="EMBL" id="KAJ8450333.1"/>
    </source>
</evidence>
<dbReference type="EMBL" id="JAKOGI010000016">
    <property type="protein sequence ID" value="KAJ8450333.1"/>
    <property type="molecule type" value="Genomic_DNA"/>
</dbReference>
<organism evidence="3 4">
    <name type="scientific">Carnegiea gigantea</name>
    <dbReference type="NCBI Taxonomy" id="171969"/>
    <lineage>
        <taxon>Eukaryota</taxon>
        <taxon>Viridiplantae</taxon>
        <taxon>Streptophyta</taxon>
        <taxon>Embryophyta</taxon>
        <taxon>Tracheophyta</taxon>
        <taxon>Spermatophyta</taxon>
        <taxon>Magnoliopsida</taxon>
        <taxon>eudicotyledons</taxon>
        <taxon>Gunneridae</taxon>
        <taxon>Pentapetalae</taxon>
        <taxon>Caryophyllales</taxon>
        <taxon>Cactineae</taxon>
        <taxon>Cactaceae</taxon>
        <taxon>Cactoideae</taxon>
        <taxon>Echinocereeae</taxon>
        <taxon>Carnegiea</taxon>
    </lineage>
</organism>
<protein>
    <submittedName>
        <fullName evidence="3">Uncharacterized protein</fullName>
    </submittedName>
</protein>
<keyword evidence="4" id="KW-1185">Reference proteome</keyword>
<reference evidence="3" key="1">
    <citation type="submission" date="2022-04" db="EMBL/GenBank/DDBJ databases">
        <title>Carnegiea gigantea Genome sequencing and assembly v2.</title>
        <authorList>
            <person name="Copetti D."/>
            <person name="Sanderson M.J."/>
            <person name="Burquez A."/>
            <person name="Wojciechowski M.F."/>
        </authorList>
    </citation>
    <scope>NUCLEOTIDE SEQUENCE</scope>
    <source>
        <strain evidence="3">SGP5-SGP5p</strain>
        <tissue evidence="3">Aerial part</tissue>
    </source>
</reference>
<sequence>MQNVRQNHVSRIEGELWGRGVREFKKFANYGLRICESRVLVIGWRRRWCGGGWPEVGDRGVVVDAQSLSRRDVRSSRLLHHRELYGNMISFSNRKCSFEEEYTKKLASQPKVWKYHDLDRDGDGALTVVQTNVETPIGQYRTDALLTGGVGGSLSLFEVGSVGQDFNHGFRVTSDCIWPENNEQNFCKMPKDLWKLNGATLHMPSSISSISVPRKEHLQVDDDGRTVQCALYPSLITTLGSDLSGGSLYLLNLADPVDVNSSIPAVGRLRGLASLNCTIWAGDSDCIASKAVVGTNFGATLVDVETGVSSTLCRSKSDVLSVQLNPLGNAVLCGLRNGAVVTVDLRQRPHQLARHRIAYPSNGICEPCSRTVQKRTKPWFLLRGNIQPSCTVYMPSAISWLVPI</sequence>
<gene>
    <name evidence="3" type="ORF">Cgig2_004790</name>
</gene>
<dbReference type="PANTHER" id="PTHR44472:SF1">
    <property type="entry name" value="DDB1 AND CUL4 ASSOCIATED FACTOR 4"/>
    <property type="match status" value="1"/>
</dbReference>
<keyword evidence="2" id="KW-0677">Repeat</keyword>
<name>A0A9Q1KWS3_9CARY</name>
<keyword evidence="1" id="KW-0853">WD repeat</keyword>
<dbReference type="Proteomes" id="UP001153076">
    <property type="component" value="Unassembled WGS sequence"/>
</dbReference>
<evidence type="ECO:0000256" key="2">
    <source>
        <dbReference type="ARBA" id="ARBA00022737"/>
    </source>
</evidence>
<evidence type="ECO:0000256" key="1">
    <source>
        <dbReference type="ARBA" id="ARBA00022574"/>
    </source>
</evidence>
<dbReference type="OrthoDB" id="128867at2759"/>
<dbReference type="AlphaFoldDB" id="A0A9Q1KWS3"/>
<dbReference type="PANTHER" id="PTHR44472">
    <property type="entry name" value="DDB1- AND CUL4-ASSOCIATED FACTOR 4-RELATED"/>
    <property type="match status" value="1"/>
</dbReference>